<dbReference type="AlphaFoldDB" id="A0A9Q3IUZ7"/>
<proteinExistence type="predicted"/>
<dbReference type="Proteomes" id="UP000765509">
    <property type="component" value="Unassembled WGS sequence"/>
</dbReference>
<accession>A0A9Q3IUZ7</accession>
<protein>
    <recommendedName>
        <fullName evidence="3">Integrase catalytic domain-containing protein</fullName>
    </recommendedName>
</protein>
<dbReference type="InterPro" id="IPR036397">
    <property type="entry name" value="RNaseH_sf"/>
</dbReference>
<comment type="caution">
    <text evidence="1">The sequence shown here is derived from an EMBL/GenBank/DDBJ whole genome shotgun (WGS) entry which is preliminary data.</text>
</comment>
<name>A0A9Q3IUZ7_9BASI</name>
<evidence type="ECO:0000313" key="2">
    <source>
        <dbReference type="Proteomes" id="UP000765509"/>
    </source>
</evidence>
<dbReference type="InterPro" id="IPR012337">
    <property type="entry name" value="RNaseH-like_sf"/>
</dbReference>
<keyword evidence="2" id="KW-1185">Reference proteome</keyword>
<dbReference type="SUPFAM" id="SSF53098">
    <property type="entry name" value="Ribonuclease H-like"/>
    <property type="match status" value="1"/>
</dbReference>
<dbReference type="GO" id="GO:0003676">
    <property type="term" value="F:nucleic acid binding"/>
    <property type="evidence" value="ECO:0007669"/>
    <property type="project" value="InterPro"/>
</dbReference>
<dbReference type="Gene3D" id="3.30.420.10">
    <property type="entry name" value="Ribonuclease H-like superfamily/Ribonuclease H"/>
    <property type="match status" value="1"/>
</dbReference>
<evidence type="ECO:0000313" key="1">
    <source>
        <dbReference type="EMBL" id="MBW0550511.1"/>
    </source>
</evidence>
<organism evidence="1 2">
    <name type="scientific">Austropuccinia psidii MF-1</name>
    <dbReference type="NCBI Taxonomy" id="1389203"/>
    <lineage>
        <taxon>Eukaryota</taxon>
        <taxon>Fungi</taxon>
        <taxon>Dikarya</taxon>
        <taxon>Basidiomycota</taxon>
        <taxon>Pucciniomycotina</taxon>
        <taxon>Pucciniomycetes</taxon>
        <taxon>Pucciniales</taxon>
        <taxon>Sphaerophragmiaceae</taxon>
        <taxon>Austropuccinia</taxon>
    </lineage>
</organism>
<evidence type="ECO:0008006" key="3">
    <source>
        <dbReference type="Google" id="ProtNLM"/>
    </source>
</evidence>
<reference evidence="1" key="1">
    <citation type="submission" date="2021-03" db="EMBL/GenBank/DDBJ databases">
        <title>Draft genome sequence of rust myrtle Austropuccinia psidii MF-1, a brazilian biotype.</title>
        <authorList>
            <person name="Quecine M.C."/>
            <person name="Pachon D.M.R."/>
            <person name="Bonatelli M.L."/>
            <person name="Correr F.H."/>
            <person name="Franceschini L.M."/>
            <person name="Leite T.F."/>
            <person name="Margarido G.R.A."/>
            <person name="Almeida C.A."/>
            <person name="Ferrarezi J.A."/>
            <person name="Labate C.A."/>
        </authorList>
    </citation>
    <scope>NUCLEOTIDE SEQUENCE</scope>
    <source>
        <strain evidence="1">MF-1</strain>
    </source>
</reference>
<sequence length="126" mass="14420">MIKIQEPRRPCQIVHRDWVTHLPPGGDKSYNACLVISDSDREAKFTSAVCTNLHQLFGKNFSFSTAYHPQTDALAGRMIQSLEDMVRRFCNYGLELKDCYGFTHDWFKILPVLELAYKTSISSSTN</sequence>
<gene>
    <name evidence="1" type="ORF">O181_090226</name>
</gene>
<dbReference type="EMBL" id="AVOT02056096">
    <property type="protein sequence ID" value="MBW0550511.1"/>
    <property type="molecule type" value="Genomic_DNA"/>
</dbReference>